<proteinExistence type="predicted"/>
<dbReference type="EMBL" id="JX649896">
    <property type="protein sequence ID" value="AGC72228.1"/>
    <property type="molecule type" value="Genomic_DNA"/>
</dbReference>
<evidence type="ECO:0000259" key="2">
    <source>
        <dbReference type="Pfam" id="PF12158"/>
    </source>
</evidence>
<accession>L7VYS4</accession>
<sequence length="145" mass="15991">MNPDDIAWLWGGGIAVGGFVALSILGSLLCTIGPIAGVFWLLHKRKTQAEILRSASARWQGTVGRVLKSRVEVSGGDHTRVSPYVLYEYQVAGQRYEGQQIRAGDKFMTSYTSRQAYDTVDLYPVGSEVTVYYDPQNPTESALSR</sequence>
<organism evidence="3">
    <name type="scientific">uncultured bacterium A1Q1_fos_479</name>
    <dbReference type="NCBI Taxonomy" id="1256575"/>
    <lineage>
        <taxon>Bacteria</taxon>
        <taxon>environmental samples</taxon>
    </lineage>
</organism>
<name>L7VYS4_9BACT</name>
<keyword evidence="1" id="KW-1133">Transmembrane helix</keyword>
<dbReference type="Pfam" id="PF12158">
    <property type="entry name" value="DUF3592"/>
    <property type="match status" value="1"/>
</dbReference>
<keyword evidence="1" id="KW-0812">Transmembrane</keyword>
<feature type="domain" description="DUF3592" evidence="2">
    <location>
        <begin position="62"/>
        <end position="144"/>
    </location>
</feature>
<dbReference type="InterPro" id="IPR021994">
    <property type="entry name" value="DUF3592"/>
</dbReference>
<keyword evidence="1" id="KW-0472">Membrane</keyword>
<feature type="transmembrane region" description="Helical" evidence="1">
    <location>
        <begin position="12"/>
        <end position="42"/>
    </location>
</feature>
<reference evidence="3" key="1">
    <citation type="submission" date="2012-09" db="EMBL/GenBank/DDBJ databases">
        <title>Metagenomic Characterization of a Microbial Community in Wastewater Detects High Levels of Antibiotic Resistance.</title>
        <authorList>
            <person name="Abrams M."/>
            <person name="Caldwell A."/>
            <person name="Vandaei E."/>
            <person name="Lee W."/>
            <person name="Perrott J."/>
            <person name="Khan S.Y."/>
            <person name="Ta J."/>
            <person name="Romero D."/>
            <person name="Nguyen V."/>
            <person name="Pourmand N."/>
            <person name="Ouverney C.C."/>
        </authorList>
    </citation>
    <scope>NUCLEOTIDE SEQUENCE</scope>
</reference>
<dbReference type="AlphaFoldDB" id="L7VYS4"/>
<evidence type="ECO:0000256" key="1">
    <source>
        <dbReference type="SAM" id="Phobius"/>
    </source>
</evidence>
<evidence type="ECO:0000313" key="3">
    <source>
        <dbReference type="EMBL" id="AGC72228.1"/>
    </source>
</evidence>
<protein>
    <recommendedName>
        <fullName evidence="2">DUF3592 domain-containing protein</fullName>
    </recommendedName>
</protein>